<evidence type="ECO:0000256" key="1">
    <source>
        <dbReference type="ARBA" id="ARBA00061469"/>
    </source>
</evidence>
<dbReference type="GO" id="GO:0034657">
    <property type="term" value="C:GID complex"/>
    <property type="evidence" value="ECO:0007669"/>
    <property type="project" value="TreeGrafter"/>
</dbReference>
<name>A0A9C6DQJ8_9MUSC</name>
<dbReference type="PANTHER" id="PTHR14534">
    <property type="entry name" value="VACUOLAR IMPORT AND DEGRADATION PROTEIN 24"/>
    <property type="match status" value="1"/>
</dbReference>
<accession>A0A9C6DQJ8</accession>
<dbReference type="GO" id="GO:0006623">
    <property type="term" value="P:protein targeting to vacuole"/>
    <property type="evidence" value="ECO:0007669"/>
    <property type="project" value="TreeGrafter"/>
</dbReference>
<sequence length="187" mass="21751">MSAEQVLAASNSTEGAIVAARTSNYEGFAISLWGRFPVLVFLNHVVHGRSVPVGKITMERPLCGTYFCNFWFRYEIVCEENPFVSTSEKWGVNEEIDKRYWGKFKAFKEYVNTFNLAEFDYTALAKSNYVFMRWQRDALINHMADLENFPFSRFYYVCLTKTTGDIEAYYYDENSALHHTIDVKLIS</sequence>
<proteinExistence type="inferred from homology"/>
<dbReference type="InterPro" id="IPR018618">
    <property type="entry name" value="GID4/10-like"/>
</dbReference>
<organism evidence="2 3">
    <name type="scientific">Glossina fuscipes</name>
    <dbReference type="NCBI Taxonomy" id="7396"/>
    <lineage>
        <taxon>Eukaryota</taxon>
        <taxon>Metazoa</taxon>
        <taxon>Ecdysozoa</taxon>
        <taxon>Arthropoda</taxon>
        <taxon>Hexapoda</taxon>
        <taxon>Insecta</taxon>
        <taxon>Pterygota</taxon>
        <taxon>Neoptera</taxon>
        <taxon>Endopterygota</taxon>
        <taxon>Diptera</taxon>
        <taxon>Brachycera</taxon>
        <taxon>Muscomorpha</taxon>
        <taxon>Hippoboscoidea</taxon>
        <taxon>Glossinidae</taxon>
        <taxon>Glossina</taxon>
    </lineage>
</organism>
<evidence type="ECO:0000313" key="2">
    <source>
        <dbReference type="Proteomes" id="UP000092443"/>
    </source>
</evidence>
<gene>
    <name evidence="3" type="primary">LOC119644034</name>
    <name evidence="4" type="synonym">LOC119644102</name>
</gene>
<keyword evidence="2" id="KW-1185">Reference proteome</keyword>
<dbReference type="AlphaFoldDB" id="A0A9C6DQJ8"/>
<reference evidence="3 4" key="1">
    <citation type="submission" date="2025-04" db="UniProtKB">
        <authorList>
            <consortium name="RefSeq"/>
        </authorList>
    </citation>
    <scope>IDENTIFICATION</scope>
    <source>
        <tissue evidence="3 4">Whole body pupa</tissue>
    </source>
</reference>
<dbReference type="GO" id="GO:0005773">
    <property type="term" value="C:vacuole"/>
    <property type="evidence" value="ECO:0007669"/>
    <property type="project" value="GOC"/>
</dbReference>
<dbReference type="PANTHER" id="PTHR14534:SF3">
    <property type="entry name" value="GID COMPLEX SUBUNIT 4 HOMOLOG"/>
    <property type="match status" value="1"/>
</dbReference>
<dbReference type="GO" id="GO:0043161">
    <property type="term" value="P:proteasome-mediated ubiquitin-dependent protein catabolic process"/>
    <property type="evidence" value="ECO:0007669"/>
    <property type="project" value="TreeGrafter"/>
</dbReference>
<comment type="similarity">
    <text evidence="1">Belongs to the GID4/VID24 family.</text>
</comment>
<evidence type="ECO:0000313" key="4">
    <source>
        <dbReference type="RefSeq" id="XP_037899557.1"/>
    </source>
</evidence>
<dbReference type="Pfam" id="PF09783">
    <property type="entry name" value="Vac_ImportDeg"/>
    <property type="match status" value="1"/>
</dbReference>
<dbReference type="RefSeq" id="XP_037899557.1">
    <property type="nucleotide sequence ID" value="XM_038043629.1"/>
</dbReference>
<dbReference type="GeneID" id="119644034"/>
<dbReference type="GO" id="GO:0007039">
    <property type="term" value="P:protein catabolic process in the vacuole"/>
    <property type="evidence" value="ECO:0007669"/>
    <property type="project" value="TreeGrafter"/>
</dbReference>
<dbReference type="GO" id="GO:0045721">
    <property type="term" value="P:negative regulation of gluconeogenesis"/>
    <property type="evidence" value="ECO:0007669"/>
    <property type="project" value="TreeGrafter"/>
</dbReference>
<dbReference type="KEGG" id="gfs:119644034"/>
<protein>
    <submittedName>
        <fullName evidence="3 4">Glucose-induced degradation protein 4 homolog</fullName>
    </submittedName>
</protein>
<dbReference type="RefSeq" id="XP_037899491.1">
    <property type="nucleotide sequence ID" value="XM_038043563.1"/>
</dbReference>
<dbReference type="KEGG" id="gfs:119644102"/>
<dbReference type="Proteomes" id="UP000092443">
    <property type="component" value="Unplaced"/>
</dbReference>
<evidence type="ECO:0000313" key="3">
    <source>
        <dbReference type="RefSeq" id="XP_037899491.1"/>
    </source>
</evidence>